<proteinExistence type="predicted"/>
<comment type="caution">
    <text evidence="1">The sequence shown here is derived from an EMBL/GenBank/DDBJ whole genome shotgun (WGS) entry which is preliminary data.</text>
</comment>
<protein>
    <recommendedName>
        <fullName evidence="3">DUF5801 domain-containing protein</fullName>
    </recommendedName>
</protein>
<evidence type="ECO:0008006" key="3">
    <source>
        <dbReference type="Google" id="ProtNLM"/>
    </source>
</evidence>
<sequence length="582" mass="60388">IDASGHTGTLTMVVGEVSTDGFSFTGGTGVNTLWLSEVVGASSPELGTEAVWTIDLSNAAADSVVRITDDVDFSGGPDSALNVDLGGDAELLLDGDFDFGGDDEVGSISVSGGQMTLTGHVDFRGLQDGTDTNLDLDGVTIFLEAGATVQMTDEQYEAFVAAGGTIEGPGTTLLLDDFVDNTILDSDLTDVRGLTELQIVRNSEDGTTDPASSLLMTGAQAQLEDGTYLVDIDEDGNVARTLVDPDTGLANSDGEPVENGDFRAFSSRITILVSDDRDLTDLQLKTDTGPEDRIVIGHESAPELRITEDQAEILRAETEDLVGGPWDFGNWSSDEDDILAAVSELKVGIEFVFDDPVTGEPIDPPETADITFTTTVDNGDVSVAVSGLAAAMGVAQQGDAVADLMEADSVETVEFTSVGSRASLENEPGAGFDAYGDDASSTFVFASLTVSIADNEDDFTSITNFQAGDGGVDSDPFDILDFSAFFEADDFDTVASGTTAEADPAGLIVLFSGTSTLTAGNFGDGDNAEFDENFDGEAIIVAQDGPTANAYHVTGDGAGSIDIVQIAELTGVTGAFVEENFA</sequence>
<name>A0ABS9PFH3_9GAMM</name>
<feature type="non-terminal residue" evidence="1">
    <location>
        <position position="1"/>
    </location>
</feature>
<evidence type="ECO:0000313" key="1">
    <source>
        <dbReference type="EMBL" id="MCG6659880.1"/>
    </source>
</evidence>
<organism evidence="1 2">
    <name type="scientific">Billgrantia campisalis</name>
    <dbReference type="NCBI Taxonomy" id="74661"/>
    <lineage>
        <taxon>Bacteria</taxon>
        <taxon>Pseudomonadati</taxon>
        <taxon>Pseudomonadota</taxon>
        <taxon>Gammaproteobacteria</taxon>
        <taxon>Oceanospirillales</taxon>
        <taxon>Halomonadaceae</taxon>
        <taxon>Billgrantia</taxon>
    </lineage>
</organism>
<dbReference type="Proteomes" id="UP000814385">
    <property type="component" value="Unassembled WGS sequence"/>
</dbReference>
<dbReference type="EMBL" id="JABFUC010000027">
    <property type="protein sequence ID" value="MCG6659880.1"/>
    <property type="molecule type" value="Genomic_DNA"/>
</dbReference>
<dbReference type="RefSeq" id="WP_238979148.1">
    <property type="nucleotide sequence ID" value="NZ_JABFUC010000027.1"/>
</dbReference>
<accession>A0ABS9PFH3</accession>
<gene>
    <name evidence="1" type="ORF">HOP52_19235</name>
</gene>
<evidence type="ECO:0000313" key="2">
    <source>
        <dbReference type="Proteomes" id="UP000814385"/>
    </source>
</evidence>
<reference evidence="1 2" key="1">
    <citation type="submission" date="2020-05" db="EMBL/GenBank/DDBJ databases">
        <title>Comparative genomic analysis of denitrifying bacteria from Halomonas genus.</title>
        <authorList>
            <person name="Wang L."/>
            <person name="Shao Z."/>
        </authorList>
    </citation>
    <scope>NUCLEOTIDE SEQUENCE [LARGE SCALE GENOMIC DNA]</scope>
    <source>
        <strain evidence="1 2">A4</strain>
    </source>
</reference>
<keyword evidence="2" id="KW-1185">Reference proteome</keyword>